<accession>A0ABV3RGI6</accession>
<protein>
    <submittedName>
        <fullName evidence="1">Uncharacterized protein</fullName>
    </submittedName>
</protein>
<gene>
    <name evidence="1" type="ORF">AB2B41_00060</name>
</gene>
<reference evidence="1 2" key="1">
    <citation type="submission" date="2024-07" db="EMBL/GenBank/DDBJ databases">
        <title>Marimonas sp.nov., isolated from tidal-flat sediment.</title>
        <authorList>
            <person name="Jayan J.N."/>
            <person name="Lee S.S."/>
        </authorList>
    </citation>
    <scope>NUCLEOTIDE SEQUENCE [LARGE SCALE GENOMIC DNA]</scope>
    <source>
        <strain evidence="1 2">MJW-29</strain>
    </source>
</reference>
<sequence length="196" mass="20553">MVRATFSQHGALFSAEEFGLVGLNDIRIVDGARGPMLFAATRGDGWLSAYDLGRTPGQSSLIQHWRIGPEFLQLETTDLVLREVGNTQQLFMAGLNNSNLAGIRLDSDGFGAAIDGSLSFSAAGRNLSGLSEMELINDGSTGLGALRTGGLVNISFGAGSTLNVSNIYQGAAMQGERATGIATATHDGQTYAFVTY</sequence>
<dbReference type="EMBL" id="JBFNXX010000001">
    <property type="protein sequence ID" value="MEW9917981.1"/>
    <property type="molecule type" value="Genomic_DNA"/>
</dbReference>
<evidence type="ECO:0000313" key="2">
    <source>
        <dbReference type="Proteomes" id="UP001556098"/>
    </source>
</evidence>
<name>A0ABV3RGI6_9RHOB</name>
<evidence type="ECO:0000313" key="1">
    <source>
        <dbReference type="EMBL" id="MEW9917981.1"/>
    </source>
</evidence>
<dbReference type="RefSeq" id="WP_367875682.1">
    <property type="nucleotide sequence ID" value="NZ_JBFNXX010000001.1"/>
</dbReference>
<keyword evidence="2" id="KW-1185">Reference proteome</keyword>
<comment type="caution">
    <text evidence="1">The sequence shown here is derived from an EMBL/GenBank/DDBJ whole genome shotgun (WGS) entry which is preliminary data.</text>
</comment>
<proteinExistence type="predicted"/>
<dbReference type="Proteomes" id="UP001556098">
    <property type="component" value="Unassembled WGS sequence"/>
</dbReference>
<organism evidence="1 2">
    <name type="scientific">Sulfitobacter sediminis</name>
    <dbReference type="NCBI Taxonomy" id="3234186"/>
    <lineage>
        <taxon>Bacteria</taxon>
        <taxon>Pseudomonadati</taxon>
        <taxon>Pseudomonadota</taxon>
        <taxon>Alphaproteobacteria</taxon>
        <taxon>Rhodobacterales</taxon>
        <taxon>Roseobacteraceae</taxon>
        <taxon>Sulfitobacter</taxon>
    </lineage>
</organism>